<dbReference type="HOGENOM" id="CLU_015303_7_0_1"/>
<dbReference type="EnsemblProtists" id="PYU1_T007770">
    <property type="protein sequence ID" value="PYU1_T007770"/>
    <property type="gene ID" value="PYU1_G007754"/>
</dbReference>
<evidence type="ECO:0000313" key="3">
    <source>
        <dbReference type="Proteomes" id="UP000019132"/>
    </source>
</evidence>
<reference evidence="2" key="3">
    <citation type="submission" date="2015-02" db="UniProtKB">
        <authorList>
            <consortium name="EnsemblProtists"/>
        </authorList>
    </citation>
    <scope>IDENTIFICATION</scope>
    <source>
        <strain evidence="2">DAOM BR144</strain>
    </source>
</reference>
<dbReference type="EMBL" id="GL376617">
    <property type="status" value="NOT_ANNOTATED_CDS"/>
    <property type="molecule type" value="Genomic_DNA"/>
</dbReference>
<sequence>MVPARPRFPLPREYFDHSPLSKEQQEHYKEIAQTQLDAAVKTENEFTSVQRRQVNSRRWRLVKKQEQLRIYRRRSGSLGPADAHALPHMLAVGHVDGSLEDIMYGKYDKSHEELQSSMACSNVSIRDSAVLHNIELATPSDPFRYLGLKWTLTQLPAAALVKPRDWLWGSRQIATRTIRLRDCALCRMRGRGSFSAVFREVKPGRVEIFGYGLFDPLGDLIPHVSVTMTTEIFSTLGKAVQCAEAKKLTLLALRNYNSKRGSKPPLQPTCYLCVKSTGLFASLKLCNVCGATACAKCRVKRLIFTGGNHSTCEVVCCQTCILRAKNLEVRPAQESFAASFGEQHQQQVVPGEAMWHGSHQWKVDSTDDDRQLFSHHDTLDDTADDDDDERNSSTGKSEADFEQIIETMMTSRVNGHDSHNFSSSQLSQKTASSSNLLGRLYENERISPRTILANAQTRNNASTVASEQAALFNQMLALQHAARHVYAITQANQEMMKKL</sequence>
<dbReference type="VEuPathDB" id="FungiDB:PYU1_G007754"/>
<reference evidence="3" key="1">
    <citation type="journal article" date="2010" name="Genome Biol.">
        <title>Genome sequence of the necrotrophic plant pathogen Pythium ultimum reveals original pathogenicity mechanisms and effector repertoire.</title>
        <authorList>
            <person name="Levesque C.A."/>
            <person name="Brouwer H."/>
            <person name="Cano L."/>
            <person name="Hamilton J.P."/>
            <person name="Holt C."/>
            <person name="Huitema E."/>
            <person name="Raffaele S."/>
            <person name="Robideau G.P."/>
            <person name="Thines M."/>
            <person name="Win J."/>
            <person name="Zerillo M.M."/>
            <person name="Beakes G.W."/>
            <person name="Boore J.L."/>
            <person name="Busam D."/>
            <person name="Dumas B."/>
            <person name="Ferriera S."/>
            <person name="Fuerstenberg S.I."/>
            <person name="Gachon C.M."/>
            <person name="Gaulin E."/>
            <person name="Govers F."/>
            <person name="Grenville-Briggs L."/>
            <person name="Horner N."/>
            <person name="Hostetler J."/>
            <person name="Jiang R.H."/>
            <person name="Johnson J."/>
            <person name="Krajaejun T."/>
            <person name="Lin H."/>
            <person name="Meijer H.J."/>
            <person name="Moore B."/>
            <person name="Morris P."/>
            <person name="Phuntmart V."/>
            <person name="Puiu D."/>
            <person name="Shetty J."/>
            <person name="Stajich J.E."/>
            <person name="Tripathy S."/>
            <person name="Wawra S."/>
            <person name="van West P."/>
            <person name="Whitty B.R."/>
            <person name="Coutinho P.M."/>
            <person name="Henrissat B."/>
            <person name="Martin F."/>
            <person name="Thomas P.D."/>
            <person name="Tyler B.M."/>
            <person name="De Vries R.P."/>
            <person name="Kamoun S."/>
            <person name="Yandell M."/>
            <person name="Tisserat N."/>
            <person name="Buell C.R."/>
        </authorList>
    </citation>
    <scope>NUCLEOTIDE SEQUENCE</scope>
    <source>
        <strain evidence="3">DAOM:BR144</strain>
    </source>
</reference>
<evidence type="ECO:0000313" key="2">
    <source>
        <dbReference type="EnsemblProtists" id="PYU1_T007770"/>
    </source>
</evidence>
<protein>
    <recommendedName>
        <fullName evidence="4">FYVE-type domain-containing protein</fullName>
    </recommendedName>
</protein>
<dbReference type="InterPro" id="IPR052727">
    <property type="entry name" value="Rab4/Rab5_effector"/>
</dbReference>
<dbReference type="eggNOG" id="ENOG502T3FN">
    <property type="taxonomic scope" value="Eukaryota"/>
</dbReference>
<name>K3WS26_GLOUD</name>
<evidence type="ECO:0000256" key="1">
    <source>
        <dbReference type="SAM" id="MobiDB-lite"/>
    </source>
</evidence>
<dbReference type="AlphaFoldDB" id="K3WS26"/>
<proteinExistence type="predicted"/>
<reference evidence="3" key="2">
    <citation type="submission" date="2010-04" db="EMBL/GenBank/DDBJ databases">
        <authorList>
            <person name="Buell R."/>
            <person name="Hamilton J."/>
            <person name="Hostetler J."/>
        </authorList>
    </citation>
    <scope>NUCLEOTIDE SEQUENCE [LARGE SCALE GENOMIC DNA]</scope>
    <source>
        <strain evidence="3">DAOM:BR144</strain>
    </source>
</reference>
<feature type="compositionally biased region" description="Acidic residues" evidence="1">
    <location>
        <begin position="380"/>
        <end position="389"/>
    </location>
</feature>
<organism evidence="2 3">
    <name type="scientific">Globisporangium ultimum (strain ATCC 200006 / CBS 805.95 / DAOM BR144)</name>
    <name type="common">Pythium ultimum</name>
    <dbReference type="NCBI Taxonomy" id="431595"/>
    <lineage>
        <taxon>Eukaryota</taxon>
        <taxon>Sar</taxon>
        <taxon>Stramenopiles</taxon>
        <taxon>Oomycota</taxon>
        <taxon>Peronosporomycetes</taxon>
        <taxon>Pythiales</taxon>
        <taxon>Pythiaceae</taxon>
        <taxon>Globisporangium</taxon>
    </lineage>
</organism>
<dbReference type="InParanoid" id="K3WS26"/>
<dbReference type="PANTHER" id="PTHR13510:SF44">
    <property type="entry name" value="RABENOSYN-5"/>
    <property type="match status" value="1"/>
</dbReference>
<feature type="region of interest" description="Disordered" evidence="1">
    <location>
        <begin position="372"/>
        <end position="402"/>
    </location>
</feature>
<dbReference type="Proteomes" id="UP000019132">
    <property type="component" value="Unassembled WGS sequence"/>
</dbReference>
<accession>K3WS26</accession>
<dbReference type="OMA" id="NCAQEAR"/>
<dbReference type="PANTHER" id="PTHR13510">
    <property type="entry name" value="FYVE-FINGER-CONTAINING RAB5 EFFECTOR PROTEIN RABENOSYN-5-RELATED"/>
    <property type="match status" value="1"/>
</dbReference>
<keyword evidence="3" id="KW-1185">Reference proteome</keyword>
<evidence type="ECO:0008006" key="4">
    <source>
        <dbReference type="Google" id="ProtNLM"/>
    </source>
</evidence>